<keyword evidence="1" id="KW-0812">Transmembrane</keyword>
<organism evidence="2 3">
    <name type="scientific">Marchantia polymorpha</name>
    <name type="common">Common liverwort</name>
    <name type="synonym">Marchantia aquatica</name>
    <dbReference type="NCBI Taxonomy" id="3197"/>
    <lineage>
        <taxon>Eukaryota</taxon>
        <taxon>Viridiplantae</taxon>
        <taxon>Streptophyta</taxon>
        <taxon>Embryophyta</taxon>
        <taxon>Marchantiophyta</taxon>
        <taxon>Marchantiopsida</taxon>
        <taxon>Marchantiidae</taxon>
        <taxon>Marchantiales</taxon>
        <taxon>Marchantiaceae</taxon>
        <taxon>Marchantia</taxon>
    </lineage>
</organism>
<evidence type="ECO:0000313" key="2">
    <source>
        <dbReference type="EMBL" id="PTQ45339.1"/>
    </source>
</evidence>
<reference evidence="3" key="1">
    <citation type="journal article" date="2017" name="Cell">
        <title>Insights into land plant evolution garnered from the Marchantia polymorpha genome.</title>
        <authorList>
            <person name="Bowman J.L."/>
            <person name="Kohchi T."/>
            <person name="Yamato K.T."/>
            <person name="Jenkins J."/>
            <person name="Shu S."/>
            <person name="Ishizaki K."/>
            <person name="Yamaoka S."/>
            <person name="Nishihama R."/>
            <person name="Nakamura Y."/>
            <person name="Berger F."/>
            <person name="Adam C."/>
            <person name="Aki S.S."/>
            <person name="Althoff F."/>
            <person name="Araki T."/>
            <person name="Arteaga-Vazquez M.A."/>
            <person name="Balasubrmanian S."/>
            <person name="Barry K."/>
            <person name="Bauer D."/>
            <person name="Boehm C.R."/>
            <person name="Briginshaw L."/>
            <person name="Caballero-Perez J."/>
            <person name="Catarino B."/>
            <person name="Chen F."/>
            <person name="Chiyoda S."/>
            <person name="Chovatia M."/>
            <person name="Davies K.M."/>
            <person name="Delmans M."/>
            <person name="Demura T."/>
            <person name="Dierschke T."/>
            <person name="Dolan L."/>
            <person name="Dorantes-Acosta A.E."/>
            <person name="Eklund D.M."/>
            <person name="Florent S.N."/>
            <person name="Flores-Sandoval E."/>
            <person name="Fujiyama A."/>
            <person name="Fukuzawa H."/>
            <person name="Galik B."/>
            <person name="Grimanelli D."/>
            <person name="Grimwood J."/>
            <person name="Grossniklaus U."/>
            <person name="Hamada T."/>
            <person name="Haseloff J."/>
            <person name="Hetherington A.J."/>
            <person name="Higo A."/>
            <person name="Hirakawa Y."/>
            <person name="Hundley H.N."/>
            <person name="Ikeda Y."/>
            <person name="Inoue K."/>
            <person name="Inoue S.I."/>
            <person name="Ishida S."/>
            <person name="Jia Q."/>
            <person name="Kakita M."/>
            <person name="Kanazawa T."/>
            <person name="Kawai Y."/>
            <person name="Kawashima T."/>
            <person name="Kennedy M."/>
            <person name="Kinose K."/>
            <person name="Kinoshita T."/>
            <person name="Kohara Y."/>
            <person name="Koide E."/>
            <person name="Komatsu K."/>
            <person name="Kopischke S."/>
            <person name="Kubo M."/>
            <person name="Kyozuka J."/>
            <person name="Lagercrantz U."/>
            <person name="Lin S.S."/>
            <person name="Lindquist E."/>
            <person name="Lipzen A.M."/>
            <person name="Lu C.W."/>
            <person name="De Luna E."/>
            <person name="Martienssen R.A."/>
            <person name="Minamino N."/>
            <person name="Mizutani M."/>
            <person name="Mizutani M."/>
            <person name="Mochizuki N."/>
            <person name="Monte I."/>
            <person name="Mosher R."/>
            <person name="Nagasaki H."/>
            <person name="Nakagami H."/>
            <person name="Naramoto S."/>
            <person name="Nishitani K."/>
            <person name="Ohtani M."/>
            <person name="Okamoto T."/>
            <person name="Okumura M."/>
            <person name="Phillips J."/>
            <person name="Pollak B."/>
            <person name="Reinders A."/>
            <person name="Rovekamp M."/>
            <person name="Sano R."/>
            <person name="Sawa S."/>
            <person name="Schmid M.W."/>
            <person name="Shirakawa M."/>
            <person name="Solano R."/>
            <person name="Spunde A."/>
            <person name="Suetsugu N."/>
            <person name="Sugano S."/>
            <person name="Sugiyama A."/>
            <person name="Sun R."/>
            <person name="Suzuki Y."/>
            <person name="Takenaka M."/>
            <person name="Takezawa D."/>
            <person name="Tomogane H."/>
            <person name="Tsuzuki M."/>
            <person name="Ueda T."/>
            <person name="Umeda M."/>
            <person name="Ward J.M."/>
            <person name="Watanabe Y."/>
            <person name="Yazaki K."/>
            <person name="Yokoyama R."/>
            <person name="Yoshitake Y."/>
            <person name="Yotsui I."/>
            <person name="Zachgo S."/>
            <person name="Schmutz J."/>
        </authorList>
    </citation>
    <scope>NUCLEOTIDE SEQUENCE [LARGE SCALE GENOMIC DNA]</scope>
    <source>
        <strain evidence="3">Tak-1</strain>
    </source>
</reference>
<feature type="transmembrane region" description="Helical" evidence="1">
    <location>
        <begin position="216"/>
        <end position="237"/>
    </location>
</feature>
<feature type="transmembrane region" description="Helical" evidence="1">
    <location>
        <begin position="243"/>
        <end position="266"/>
    </location>
</feature>
<keyword evidence="3" id="KW-1185">Reference proteome</keyword>
<dbReference type="Gramene" id="Mp2g08490.1">
    <property type="protein sequence ID" value="Mp2g08490.1.cds"/>
    <property type="gene ID" value="Mp2g08490"/>
</dbReference>
<name>A0A2R6XGZ5_MARPO</name>
<protein>
    <submittedName>
        <fullName evidence="2">Uncharacterized protein</fullName>
    </submittedName>
</protein>
<dbReference type="EMBL" id="KZ772687">
    <property type="protein sequence ID" value="PTQ45339.1"/>
    <property type="molecule type" value="Genomic_DNA"/>
</dbReference>
<evidence type="ECO:0000313" key="3">
    <source>
        <dbReference type="Proteomes" id="UP000244005"/>
    </source>
</evidence>
<dbReference type="AlphaFoldDB" id="A0A2R6XGZ5"/>
<gene>
    <name evidence="2" type="ORF">MARPO_0015s0134</name>
</gene>
<accession>A0A2R6XGZ5</accession>
<sequence length="334" mass="37159">MKQALNLEVQVRGCSAQNPQCSLNVVDNRVLGCKNVLLYSLLDKVINLKIFKLVARVLSAYYVTSFVAADKIRLPMLKSAQQTSGFLLSAFEFHGSKSDSFYISVNSQVTAPQISEWIQCEQNMSDYSPVTLTRVANSEETSALVLTCVRRWGRLDRRRRGFYNNGRRRRLRWRRGRFHDDGRRGGLRCRWVTIGNLSRGRLRLARFAALVAHRHALLVVIVVLIFASVVSIFPTAVASSLAIFTAVSAISFVATAAILAATAPVLPRLAIATRSSAVASQGLKLELVIFMPLSLDRSPHLQSENAHQSYHHQSLAFEGSHIYESSYTLCESCG</sequence>
<keyword evidence="1" id="KW-0472">Membrane</keyword>
<evidence type="ECO:0000256" key="1">
    <source>
        <dbReference type="SAM" id="Phobius"/>
    </source>
</evidence>
<keyword evidence="1" id="KW-1133">Transmembrane helix</keyword>
<proteinExistence type="predicted"/>
<dbReference type="Proteomes" id="UP000244005">
    <property type="component" value="Unassembled WGS sequence"/>
</dbReference>